<comment type="similarity">
    <text evidence="2">Belongs to the ROK (NagC/XylR) family.</text>
</comment>
<dbReference type="Gene3D" id="3.30.420.40">
    <property type="match status" value="2"/>
</dbReference>
<gene>
    <name evidence="5" type="ORF">INP51_08090</name>
</gene>
<accession>A0A7M2RKQ0</accession>
<evidence type="ECO:0000256" key="3">
    <source>
        <dbReference type="ARBA" id="ARBA00022629"/>
    </source>
</evidence>
<dbReference type="InterPro" id="IPR036390">
    <property type="entry name" value="WH_DNA-bd_sf"/>
</dbReference>
<keyword evidence="3" id="KW-0859">Xylose metabolism</keyword>
<dbReference type="SUPFAM" id="SSF46785">
    <property type="entry name" value="Winged helix' DNA-binding domain"/>
    <property type="match status" value="1"/>
</dbReference>
<evidence type="ECO:0000313" key="5">
    <source>
        <dbReference type="EMBL" id="QOV20859.1"/>
    </source>
</evidence>
<dbReference type="EMBL" id="CP063304">
    <property type="protein sequence ID" value="QOV20859.1"/>
    <property type="molecule type" value="Genomic_DNA"/>
</dbReference>
<keyword evidence="6" id="KW-1185">Reference proteome</keyword>
<evidence type="ECO:0000256" key="4">
    <source>
        <dbReference type="SAM" id="MobiDB-lite"/>
    </source>
</evidence>
<dbReference type="RefSeq" id="WP_193737173.1">
    <property type="nucleotide sequence ID" value="NZ_CP063304.1"/>
</dbReference>
<proteinExistence type="inferred from homology"/>
<dbReference type="InterPro" id="IPR000600">
    <property type="entry name" value="ROK"/>
</dbReference>
<dbReference type="Pfam" id="PF00480">
    <property type="entry name" value="ROK"/>
    <property type="match status" value="1"/>
</dbReference>
<dbReference type="SUPFAM" id="SSF53067">
    <property type="entry name" value="Actin-like ATPase domain"/>
    <property type="match status" value="1"/>
</dbReference>
<dbReference type="AlphaFoldDB" id="A0A7M2RKQ0"/>
<dbReference type="KEGG" id="bliq:INP51_08090"/>
<dbReference type="InterPro" id="IPR043129">
    <property type="entry name" value="ATPase_NBD"/>
</dbReference>
<dbReference type="Proteomes" id="UP000593601">
    <property type="component" value="Chromosome"/>
</dbReference>
<dbReference type="PANTHER" id="PTHR18964:SF149">
    <property type="entry name" value="BIFUNCTIONAL UDP-N-ACETYLGLUCOSAMINE 2-EPIMERASE_N-ACETYLMANNOSAMINE KINASE"/>
    <property type="match status" value="1"/>
</dbReference>
<evidence type="ECO:0000256" key="2">
    <source>
        <dbReference type="ARBA" id="ARBA00006479"/>
    </source>
</evidence>
<name>A0A7M2RKQ0_9FIRM</name>
<organism evidence="5 6">
    <name type="scientific">Blautia liquoris</name>
    <dbReference type="NCBI Taxonomy" id="2779518"/>
    <lineage>
        <taxon>Bacteria</taxon>
        <taxon>Bacillati</taxon>
        <taxon>Bacillota</taxon>
        <taxon>Clostridia</taxon>
        <taxon>Lachnospirales</taxon>
        <taxon>Lachnospiraceae</taxon>
        <taxon>Blautia</taxon>
    </lineage>
</organism>
<evidence type="ECO:0000256" key="1">
    <source>
        <dbReference type="ARBA" id="ARBA00002486"/>
    </source>
</evidence>
<evidence type="ECO:0000313" key="6">
    <source>
        <dbReference type="Proteomes" id="UP000593601"/>
    </source>
</evidence>
<feature type="compositionally biased region" description="Basic and acidic residues" evidence="4">
    <location>
        <begin position="1"/>
        <end position="26"/>
    </location>
</feature>
<dbReference type="Gene3D" id="1.10.10.10">
    <property type="entry name" value="Winged helix-like DNA-binding domain superfamily/Winged helix DNA-binding domain"/>
    <property type="match status" value="1"/>
</dbReference>
<comment type="function">
    <text evidence="1">Transcriptional repressor of xylose-utilizing enzymes.</text>
</comment>
<dbReference type="PANTHER" id="PTHR18964">
    <property type="entry name" value="ROK (REPRESSOR, ORF, KINASE) FAMILY"/>
    <property type="match status" value="1"/>
</dbReference>
<feature type="region of interest" description="Disordered" evidence="4">
    <location>
        <begin position="1"/>
        <end position="31"/>
    </location>
</feature>
<protein>
    <submittedName>
        <fullName evidence="5">ROK family protein</fullName>
    </submittedName>
</protein>
<keyword evidence="3" id="KW-0119">Carbohydrate metabolism</keyword>
<dbReference type="GO" id="GO:0042732">
    <property type="term" value="P:D-xylose metabolic process"/>
    <property type="evidence" value="ECO:0007669"/>
    <property type="project" value="UniProtKB-KW"/>
</dbReference>
<sequence length="407" mass="45692">MMTEEMMHKVPKKDEKGERMRKKGENSRISSKHNRGLILKLIATGQCHSRIELARETELTKMTITNIISEFRQQNIIVEAEELQNDVRGRNPITLEINKKAPKVLGILVDATYCEAILCDLKLHTIRRKRINYADDLNAEKLVEDVIELIDAMIEVEANLIGIGIASIGPVNINRGEILNPSNFYGIKNVMLADRLRQRYSYPIVMDSVANSSALVEALFGAGKEEHDFIYLGLGDRIGSGVISQGELFRNSKGYAPEIGHVCIRPQGALCTCGNRGCLQSYASAQAVLKKLKTETKKDLTFREYCEMSSDEKVDKILHQLMDDLLIAIVSSINILHPVSVILGDQGTYIPQKYLKYLENQINTHKFVQGYTSIRVKHSSFRSDVTVFGAACNVIMDLFTGEIELPF</sequence>
<dbReference type="InterPro" id="IPR036388">
    <property type="entry name" value="WH-like_DNA-bd_sf"/>
</dbReference>
<reference evidence="5 6" key="1">
    <citation type="submission" date="2020-10" db="EMBL/GenBank/DDBJ databases">
        <title>Blautia liquoris sp.nov., isolated from the mud in a fermentation cellar used for the production of Chinese strong-flavoured liquor.</title>
        <authorList>
            <person name="Lu L."/>
        </authorList>
    </citation>
    <scope>NUCLEOTIDE SEQUENCE [LARGE SCALE GENOMIC DNA]</scope>
    <source>
        <strain evidence="5 6">LZLJ-3</strain>
    </source>
</reference>